<protein>
    <submittedName>
        <fullName evidence="1">Prophage MuSo2, transcriptional regulator, Cro/CI family</fullName>
    </submittedName>
</protein>
<organism evidence="1 2">
    <name type="scientific">Vibrio fluvialis</name>
    <dbReference type="NCBI Taxonomy" id="676"/>
    <lineage>
        <taxon>Bacteria</taxon>
        <taxon>Pseudomonadati</taxon>
        <taxon>Pseudomonadota</taxon>
        <taxon>Gammaproteobacteria</taxon>
        <taxon>Vibrionales</taxon>
        <taxon>Vibrionaceae</taxon>
        <taxon>Vibrio</taxon>
    </lineage>
</organism>
<dbReference type="AlphaFoldDB" id="A0AAX2LW28"/>
<evidence type="ECO:0000313" key="2">
    <source>
        <dbReference type="Proteomes" id="UP000254626"/>
    </source>
</evidence>
<reference evidence="1 2" key="1">
    <citation type="submission" date="2018-06" db="EMBL/GenBank/DDBJ databases">
        <authorList>
            <consortium name="Pathogen Informatics"/>
            <person name="Doyle S."/>
        </authorList>
    </citation>
    <scope>NUCLEOTIDE SEQUENCE [LARGE SCALE GENOMIC DNA]</scope>
    <source>
        <strain evidence="1 2">NCTC11327</strain>
    </source>
</reference>
<dbReference type="Proteomes" id="UP000254626">
    <property type="component" value="Unassembled WGS sequence"/>
</dbReference>
<proteinExistence type="predicted"/>
<evidence type="ECO:0000313" key="1">
    <source>
        <dbReference type="EMBL" id="SUQ27201.1"/>
    </source>
</evidence>
<accession>A0AAX2LW28</accession>
<dbReference type="EMBL" id="UHIP01000002">
    <property type="protein sequence ID" value="SUQ27201.1"/>
    <property type="molecule type" value="Genomic_DNA"/>
</dbReference>
<name>A0AAX2LW28_VIBFL</name>
<sequence length="53" mass="5968">MCVRRTFAVDTPKGIGQVISDNPTYVSFEINHKNGRNFKIIGKAIAPVFKKIF</sequence>
<comment type="caution">
    <text evidence="1">The sequence shown here is derived from an EMBL/GenBank/DDBJ whole genome shotgun (WGS) entry which is preliminary data.</text>
</comment>
<gene>
    <name evidence="1" type="ORF">NCTC11327_04072</name>
</gene>